<evidence type="ECO:0000256" key="2">
    <source>
        <dbReference type="ARBA" id="ARBA00023002"/>
    </source>
</evidence>
<protein>
    <submittedName>
        <fullName evidence="4">SDR family oxidoreductase</fullName>
    </submittedName>
</protein>
<dbReference type="Proteomes" id="UP001239397">
    <property type="component" value="Chromosome"/>
</dbReference>
<reference evidence="4 5" key="1">
    <citation type="submission" date="2023-06" db="EMBL/GenBank/DDBJ databases">
        <authorList>
            <person name="Oyuntsetseg B."/>
            <person name="Kim S.B."/>
        </authorList>
    </citation>
    <scope>NUCLEOTIDE SEQUENCE [LARGE SCALE GENOMIC DNA]</scope>
    <source>
        <strain evidence="4 5">4-36</strain>
    </source>
</reference>
<keyword evidence="5" id="KW-1185">Reference proteome</keyword>
<organism evidence="4 5">
    <name type="scientific">Amycolatopsis mongoliensis</name>
    <dbReference type="NCBI Taxonomy" id="715475"/>
    <lineage>
        <taxon>Bacteria</taxon>
        <taxon>Bacillati</taxon>
        <taxon>Actinomycetota</taxon>
        <taxon>Actinomycetes</taxon>
        <taxon>Pseudonocardiales</taxon>
        <taxon>Pseudonocardiaceae</taxon>
        <taxon>Amycolatopsis</taxon>
    </lineage>
</organism>
<proteinExistence type="inferred from homology"/>
<dbReference type="AlphaFoldDB" id="A0A9Y2NBU3"/>
<evidence type="ECO:0000313" key="4">
    <source>
        <dbReference type="EMBL" id="WIX98876.1"/>
    </source>
</evidence>
<evidence type="ECO:0000256" key="3">
    <source>
        <dbReference type="SAM" id="SignalP"/>
    </source>
</evidence>
<dbReference type="EMBL" id="CP127295">
    <property type="protein sequence ID" value="WIX98876.1"/>
    <property type="molecule type" value="Genomic_DNA"/>
</dbReference>
<keyword evidence="3" id="KW-0732">Signal</keyword>
<comment type="similarity">
    <text evidence="1">Belongs to the short-chain dehydrogenases/reductases (SDR) family.</text>
</comment>
<dbReference type="Gene3D" id="3.40.50.720">
    <property type="entry name" value="NAD(P)-binding Rossmann-like Domain"/>
    <property type="match status" value="1"/>
</dbReference>
<name>A0A9Y2NBU3_9PSEU</name>
<dbReference type="PANTHER" id="PTHR24321">
    <property type="entry name" value="DEHYDROGENASES, SHORT CHAIN"/>
    <property type="match status" value="1"/>
</dbReference>
<dbReference type="GO" id="GO:0016491">
    <property type="term" value="F:oxidoreductase activity"/>
    <property type="evidence" value="ECO:0007669"/>
    <property type="project" value="UniProtKB-KW"/>
</dbReference>
<dbReference type="InterPro" id="IPR002347">
    <property type="entry name" value="SDR_fam"/>
</dbReference>
<dbReference type="PRINTS" id="PR00081">
    <property type="entry name" value="GDHRDH"/>
</dbReference>
<dbReference type="Pfam" id="PF13561">
    <property type="entry name" value="adh_short_C2"/>
    <property type="match status" value="1"/>
</dbReference>
<dbReference type="KEGG" id="amog:QRX60_33105"/>
<gene>
    <name evidence="4" type="ORF">QRX60_33105</name>
</gene>
<dbReference type="InterPro" id="IPR036291">
    <property type="entry name" value="NAD(P)-bd_dom_sf"/>
</dbReference>
<dbReference type="PANTHER" id="PTHR24321:SF14">
    <property type="entry name" value="SHORT-CHAIN TYPE DEHYDROGENASE_REDUCTASE BLR2146-RELATED"/>
    <property type="match status" value="1"/>
</dbReference>
<keyword evidence="2" id="KW-0560">Oxidoreductase</keyword>
<sequence>MITTKPPALTRVAALSAVVGAALVVVAAPAGAADQVVTEVGAAGRAAALAHWTPERMRQWVGDGSLPPAERIGREWAGPVPPGAAKAALVSFTKSVSEEFGPHGVRANAINPGPVATDLWLGSGGVAETIAATTGANPESVAGEAAAHAVTGRFTKPAEVANLAALLASDRVAGNITGATFAIDGGYTAETH</sequence>
<dbReference type="SUPFAM" id="SSF51735">
    <property type="entry name" value="NAD(P)-binding Rossmann-fold domains"/>
    <property type="match status" value="1"/>
</dbReference>
<evidence type="ECO:0000256" key="1">
    <source>
        <dbReference type="ARBA" id="ARBA00006484"/>
    </source>
</evidence>
<feature type="signal peptide" evidence="3">
    <location>
        <begin position="1"/>
        <end position="32"/>
    </location>
</feature>
<feature type="chain" id="PRO_5040870541" evidence="3">
    <location>
        <begin position="33"/>
        <end position="192"/>
    </location>
</feature>
<evidence type="ECO:0000313" key="5">
    <source>
        <dbReference type="Proteomes" id="UP001239397"/>
    </source>
</evidence>
<accession>A0A9Y2NBU3</accession>
<dbReference type="RefSeq" id="WP_285995359.1">
    <property type="nucleotide sequence ID" value="NZ_CP127295.1"/>
</dbReference>